<gene>
    <name evidence="2" type="ORF">EOE67_04800</name>
</gene>
<accession>A0A437R2B9</accession>
<proteinExistence type="predicted"/>
<dbReference type="OrthoDB" id="5767539at2"/>
<name>A0A437R2B9_9GAMM</name>
<dbReference type="EMBL" id="SACS01000003">
    <property type="protein sequence ID" value="RVU40895.1"/>
    <property type="molecule type" value="Genomic_DNA"/>
</dbReference>
<dbReference type="Proteomes" id="UP000283077">
    <property type="component" value="Unassembled WGS sequence"/>
</dbReference>
<feature type="signal peptide" evidence="1">
    <location>
        <begin position="1"/>
        <end position="20"/>
    </location>
</feature>
<dbReference type="AlphaFoldDB" id="A0A437R2B9"/>
<dbReference type="RefSeq" id="WP_127697904.1">
    <property type="nucleotide sequence ID" value="NZ_SACS01000003.1"/>
</dbReference>
<organism evidence="2 3">
    <name type="scientific">Rheinheimera riviphila</name>
    <dbReference type="NCBI Taxonomy" id="1834037"/>
    <lineage>
        <taxon>Bacteria</taxon>
        <taxon>Pseudomonadati</taxon>
        <taxon>Pseudomonadota</taxon>
        <taxon>Gammaproteobacteria</taxon>
        <taxon>Chromatiales</taxon>
        <taxon>Chromatiaceae</taxon>
        <taxon>Rheinheimera</taxon>
    </lineage>
</organism>
<protein>
    <submittedName>
        <fullName evidence="2">Uncharacterized protein</fullName>
    </submittedName>
</protein>
<feature type="chain" id="PRO_5019099560" evidence="1">
    <location>
        <begin position="21"/>
        <end position="128"/>
    </location>
</feature>
<keyword evidence="3" id="KW-1185">Reference proteome</keyword>
<comment type="caution">
    <text evidence="2">The sequence shown here is derived from an EMBL/GenBank/DDBJ whole genome shotgun (WGS) entry which is preliminary data.</text>
</comment>
<evidence type="ECO:0000313" key="3">
    <source>
        <dbReference type="Proteomes" id="UP000283077"/>
    </source>
</evidence>
<sequence length="128" mass="14103">MKKLFIAGLLAASMGSSVQAADQDYKLVTVAGYLNFYLLNLNACQDFHPSVRHAAYDAEKSLYPWLDKLDAKTKNSIDASVISDVVKKRRNALNAQINEGDFTVDHCQAVVKLLTADGLDKTLLKNLD</sequence>
<evidence type="ECO:0000313" key="2">
    <source>
        <dbReference type="EMBL" id="RVU40895.1"/>
    </source>
</evidence>
<keyword evidence="1" id="KW-0732">Signal</keyword>
<evidence type="ECO:0000256" key="1">
    <source>
        <dbReference type="SAM" id="SignalP"/>
    </source>
</evidence>
<reference evidence="2 3" key="1">
    <citation type="submission" date="2019-01" db="EMBL/GenBank/DDBJ databases">
        <authorList>
            <person name="Chen W.-M."/>
        </authorList>
    </citation>
    <scope>NUCLEOTIDE SEQUENCE [LARGE SCALE GENOMIC DNA]</scope>
    <source>
        <strain evidence="2 3">KYPC3</strain>
    </source>
</reference>